<feature type="transmembrane region" description="Helical" evidence="2">
    <location>
        <begin position="104"/>
        <end position="126"/>
    </location>
</feature>
<dbReference type="RefSeq" id="XP_033529485.1">
    <property type="nucleotide sequence ID" value="XM_033682077.1"/>
</dbReference>
<evidence type="ECO:0000313" key="4">
    <source>
        <dbReference type="EMBL" id="KAF1807854.1"/>
    </source>
</evidence>
<dbReference type="AlphaFoldDB" id="A0A6G1FPX3"/>
<dbReference type="InterPro" id="IPR041622">
    <property type="entry name" value="SLATT_fungi"/>
</dbReference>
<reference evidence="6" key="2">
    <citation type="submission" date="2020-04" db="EMBL/GenBank/DDBJ databases">
        <authorList>
            <consortium name="NCBI Genome Project"/>
        </authorList>
    </citation>
    <scope>NUCLEOTIDE SEQUENCE</scope>
    <source>
        <strain evidence="6">CBS 781.70</strain>
    </source>
</reference>
<keyword evidence="5" id="KW-1185">Reference proteome</keyword>
<feature type="domain" description="SMODS and SLOG-associating 2TM effector" evidence="3">
    <location>
        <begin position="87"/>
        <end position="140"/>
    </location>
</feature>
<feature type="region of interest" description="Disordered" evidence="1">
    <location>
        <begin position="1"/>
        <end position="45"/>
    </location>
</feature>
<feature type="compositionally biased region" description="Basic and acidic residues" evidence="1">
    <location>
        <begin position="29"/>
        <end position="45"/>
    </location>
</feature>
<reference evidence="4 6" key="1">
    <citation type="submission" date="2020-01" db="EMBL/GenBank/DDBJ databases">
        <authorList>
            <consortium name="DOE Joint Genome Institute"/>
            <person name="Haridas S."/>
            <person name="Albert R."/>
            <person name="Binder M."/>
            <person name="Bloem J."/>
            <person name="Labutti K."/>
            <person name="Salamov A."/>
            <person name="Andreopoulos B."/>
            <person name="Baker S.E."/>
            <person name="Barry K."/>
            <person name="Bills G."/>
            <person name="Bluhm B.H."/>
            <person name="Cannon C."/>
            <person name="Castanera R."/>
            <person name="Culley D.E."/>
            <person name="Daum C."/>
            <person name="Ezra D."/>
            <person name="Gonzalez J.B."/>
            <person name="Henrissat B."/>
            <person name="Kuo A."/>
            <person name="Liang C."/>
            <person name="Lipzen A."/>
            <person name="Lutzoni F."/>
            <person name="Magnuson J."/>
            <person name="Mondo S."/>
            <person name="Nolan M."/>
            <person name="Ohm R."/>
            <person name="Pangilinan J."/>
            <person name="Park H.-J."/>
            <person name="Ramirez L."/>
            <person name="Alfaro M."/>
            <person name="Sun H."/>
            <person name="Tritt A."/>
            <person name="Yoshinaga Y."/>
            <person name="Zwiers L.-H."/>
            <person name="Turgeon B.G."/>
            <person name="Goodwin S.B."/>
            <person name="Spatafora J.W."/>
            <person name="Crous P.W."/>
            <person name="Grigoriev I.V."/>
        </authorList>
    </citation>
    <scope>NUCLEOTIDE SEQUENCE</scope>
    <source>
        <strain evidence="4 6">CBS 781.70</strain>
    </source>
</reference>
<evidence type="ECO:0000313" key="5">
    <source>
        <dbReference type="Proteomes" id="UP000504638"/>
    </source>
</evidence>
<dbReference type="PANTHER" id="PTHR38793:SF3">
    <property type="entry name" value="SMODS AND SLOG-ASSOCIATING 2TM EFFECTOR DOMAIN-CONTAINING PROTEIN"/>
    <property type="match status" value="1"/>
</dbReference>
<gene>
    <name evidence="4 6" type="ORF">P152DRAFT_485916</name>
</gene>
<dbReference type="GeneID" id="54422647"/>
<evidence type="ECO:0000259" key="3">
    <source>
        <dbReference type="Pfam" id="PF18142"/>
    </source>
</evidence>
<dbReference type="EMBL" id="ML975212">
    <property type="protein sequence ID" value="KAF1807854.1"/>
    <property type="molecule type" value="Genomic_DNA"/>
</dbReference>
<name>A0A6G1FPX3_9PEZI</name>
<dbReference type="Pfam" id="PF18142">
    <property type="entry name" value="SLATT_fungal"/>
    <property type="match status" value="1"/>
</dbReference>
<organism evidence="4">
    <name type="scientific">Eremomyces bilateralis CBS 781.70</name>
    <dbReference type="NCBI Taxonomy" id="1392243"/>
    <lineage>
        <taxon>Eukaryota</taxon>
        <taxon>Fungi</taxon>
        <taxon>Dikarya</taxon>
        <taxon>Ascomycota</taxon>
        <taxon>Pezizomycotina</taxon>
        <taxon>Dothideomycetes</taxon>
        <taxon>Dothideomycetes incertae sedis</taxon>
        <taxon>Eremomycetales</taxon>
        <taxon>Eremomycetaceae</taxon>
        <taxon>Eremomyces</taxon>
    </lineage>
</organism>
<evidence type="ECO:0000256" key="2">
    <source>
        <dbReference type="SAM" id="Phobius"/>
    </source>
</evidence>
<keyword evidence="2" id="KW-0472">Membrane</keyword>
<dbReference type="OrthoDB" id="4472872at2759"/>
<evidence type="ECO:0000313" key="6">
    <source>
        <dbReference type="RefSeq" id="XP_033529485.1"/>
    </source>
</evidence>
<reference evidence="6" key="3">
    <citation type="submission" date="2025-04" db="UniProtKB">
        <authorList>
            <consortium name="RefSeq"/>
        </authorList>
    </citation>
    <scope>IDENTIFICATION</scope>
    <source>
        <strain evidence="6">CBS 781.70</strain>
    </source>
</reference>
<dbReference type="PANTHER" id="PTHR38793">
    <property type="entry name" value="SLATT_FUNGAL DOMAIN-CONTAINING PROTEIN-RELATED"/>
    <property type="match status" value="1"/>
</dbReference>
<dbReference type="Proteomes" id="UP000504638">
    <property type="component" value="Unplaced"/>
</dbReference>
<proteinExistence type="predicted"/>
<protein>
    <recommendedName>
        <fullName evidence="3">SMODS and SLOG-associating 2TM effector domain-containing protein</fullName>
    </recommendedName>
</protein>
<sequence>MFTRNDIESQDPGPLSTAAEDDTGTGDGNESRPAEHSAPLGRERSRLIPHTDKLTAFRTILGISEAPTLTATAYFRRPASNIGIYARIVNSEATSKQQYKIFSFLINGCLGLQIVVAAALTALGAADGPRALVTLFGAFN</sequence>
<dbReference type="NCBIfam" id="NF033635">
    <property type="entry name" value="SLATT_fungal"/>
    <property type="match status" value="1"/>
</dbReference>
<evidence type="ECO:0000256" key="1">
    <source>
        <dbReference type="SAM" id="MobiDB-lite"/>
    </source>
</evidence>
<keyword evidence="2" id="KW-0812">Transmembrane</keyword>
<accession>A0A6G1FPX3</accession>
<keyword evidence="2" id="KW-1133">Transmembrane helix</keyword>